<evidence type="ECO:0000256" key="1">
    <source>
        <dbReference type="SAM" id="MobiDB-lite"/>
    </source>
</evidence>
<gene>
    <name evidence="2" type="ORF">P5673_025058</name>
</gene>
<dbReference type="EMBL" id="JARQWQ010000076">
    <property type="protein sequence ID" value="KAK2553568.1"/>
    <property type="molecule type" value="Genomic_DNA"/>
</dbReference>
<dbReference type="Proteomes" id="UP001249851">
    <property type="component" value="Unassembled WGS sequence"/>
</dbReference>
<accession>A0AAD9Q2J9</accession>
<reference evidence="2" key="1">
    <citation type="journal article" date="2023" name="G3 (Bethesda)">
        <title>Whole genome assembly and annotation of the endangered Caribbean coral Acropora cervicornis.</title>
        <authorList>
            <person name="Selwyn J.D."/>
            <person name="Vollmer S.V."/>
        </authorList>
    </citation>
    <scope>NUCLEOTIDE SEQUENCE</scope>
    <source>
        <strain evidence="2">K2</strain>
    </source>
</reference>
<proteinExistence type="predicted"/>
<comment type="caution">
    <text evidence="2">The sequence shown here is derived from an EMBL/GenBank/DDBJ whole genome shotgun (WGS) entry which is preliminary data.</text>
</comment>
<organism evidence="2 3">
    <name type="scientific">Acropora cervicornis</name>
    <name type="common">Staghorn coral</name>
    <dbReference type="NCBI Taxonomy" id="6130"/>
    <lineage>
        <taxon>Eukaryota</taxon>
        <taxon>Metazoa</taxon>
        <taxon>Cnidaria</taxon>
        <taxon>Anthozoa</taxon>
        <taxon>Hexacorallia</taxon>
        <taxon>Scleractinia</taxon>
        <taxon>Astrocoeniina</taxon>
        <taxon>Acroporidae</taxon>
        <taxon>Acropora</taxon>
    </lineage>
</organism>
<name>A0AAD9Q2J9_ACRCE</name>
<evidence type="ECO:0000313" key="3">
    <source>
        <dbReference type="Proteomes" id="UP001249851"/>
    </source>
</evidence>
<keyword evidence="3" id="KW-1185">Reference proteome</keyword>
<sequence>MEAVKREGECASNQQTSISEFDKSSLEKAEGQGHWSNLSKVLTPSLLESIQPRTTLIFSRNL</sequence>
<evidence type="ECO:0000313" key="2">
    <source>
        <dbReference type="EMBL" id="KAK2553568.1"/>
    </source>
</evidence>
<dbReference type="AlphaFoldDB" id="A0AAD9Q2J9"/>
<feature type="region of interest" description="Disordered" evidence="1">
    <location>
        <begin position="1"/>
        <end position="26"/>
    </location>
</feature>
<reference evidence="2" key="2">
    <citation type="journal article" date="2023" name="Science">
        <title>Genomic signatures of disease resistance in endangered staghorn corals.</title>
        <authorList>
            <person name="Vollmer S.V."/>
            <person name="Selwyn J.D."/>
            <person name="Despard B.A."/>
            <person name="Roesel C.L."/>
        </authorList>
    </citation>
    <scope>NUCLEOTIDE SEQUENCE</scope>
    <source>
        <strain evidence="2">K2</strain>
    </source>
</reference>
<protein>
    <submittedName>
        <fullName evidence="2">Uncharacterized protein</fullName>
    </submittedName>
</protein>